<evidence type="ECO:0000313" key="2">
    <source>
        <dbReference type="EMBL" id="BAH82946.1"/>
    </source>
</evidence>
<proteinExistence type="predicted"/>
<reference evidence="2 3" key="1">
    <citation type="journal article" date="2011" name="Genome Biol. Evol.">
        <title>Reductive evolution of bacterial genome in insect gut environment.</title>
        <authorList>
            <person name="Nikoh N."/>
            <person name="Hosokawa T."/>
            <person name="Ohshima K."/>
            <person name="Hattori M."/>
            <person name="Fukatsu T."/>
        </authorList>
    </citation>
    <scope>NUCLEOTIDE SEQUENCE [LARGE SCALE GENOMIC DNA]</scope>
    <source>
        <strain evidence="2 3">Mpkobe</strain>
    </source>
</reference>
<protein>
    <submittedName>
        <fullName evidence="2">Lipoprotein</fullName>
    </submittedName>
</protein>
<keyword evidence="1" id="KW-0472">Membrane</keyword>
<dbReference type="KEGG" id="icp:ICMP_080"/>
<sequence length="228" mass="27128">MIGKIISSMIYKRKILTQLIIFCKIFLTMMHIGDFYSYTYRADIDTNRQYLLNQKTDELQELNIPKDFSLKIKNKKIQVSNIVKPEELADKLDIRPPMQLLKLINGEYIDSADDTYEVLIDGYCNSLWNNIIKVMKYRNVPIYVDNINQQLTTSWITWKIPEYIPYHSKYKITLKVQNNKQILILKLIDLQSYQKSITSAIQRHKYNALMMNEISKGLNRIYYAQYMK</sequence>
<keyword evidence="3" id="KW-1185">Reference proteome</keyword>
<keyword evidence="1" id="KW-1133">Transmembrane helix</keyword>
<dbReference type="InterPro" id="IPR010653">
    <property type="entry name" value="NlpB/DapX"/>
</dbReference>
<evidence type="ECO:0000256" key="1">
    <source>
        <dbReference type="SAM" id="Phobius"/>
    </source>
</evidence>
<name>C5WC90_9ENTR</name>
<dbReference type="HOGENOM" id="CLU_1212997_0_0_6"/>
<accession>C5WC90</accession>
<keyword evidence="1" id="KW-0812">Transmembrane</keyword>
<dbReference type="Proteomes" id="UP000061704">
    <property type="component" value="Chromosome"/>
</dbReference>
<gene>
    <name evidence="2" type="primary">nlpB</name>
    <name evidence="2" type="ORF">ICMP_080</name>
</gene>
<dbReference type="EMBL" id="AP010872">
    <property type="protein sequence ID" value="BAH82946.1"/>
    <property type="molecule type" value="Genomic_DNA"/>
</dbReference>
<organism evidence="2 3">
    <name type="scientific">Candidatus Ishikawaella capsulata Mpkobe</name>
    <dbReference type="NCBI Taxonomy" id="476281"/>
    <lineage>
        <taxon>Bacteria</taxon>
        <taxon>Pseudomonadati</taxon>
        <taxon>Pseudomonadota</taxon>
        <taxon>Gammaproteobacteria</taxon>
        <taxon>Enterobacterales</taxon>
        <taxon>Enterobacteriaceae</taxon>
        <taxon>Candidatus Ishikawella</taxon>
    </lineage>
</organism>
<evidence type="ECO:0000313" key="3">
    <source>
        <dbReference type="Proteomes" id="UP000061704"/>
    </source>
</evidence>
<dbReference type="Pfam" id="PF06804">
    <property type="entry name" value="Lipoprotein_18"/>
    <property type="match status" value="1"/>
</dbReference>
<dbReference type="STRING" id="476281.ICMP_080"/>
<dbReference type="AlphaFoldDB" id="C5WC90"/>
<keyword evidence="2" id="KW-0449">Lipoprotein</keyword>
<feature type="transmembrane region" description="Helical" evidence="1">
    <location>
        <begin position="21"/>
        <end position="40"/>
    </location>
</feature>
<dbReference type="Gene3D" id="3.30.530.50">
    <property type="match status" value="1"/>
</dbReference>